<protein>
    <recommendedName>
        <fullName evidence="1">Lnb N-terminal periplasmic domain-containing protein</fullName>
    </recommendedName>
</protein>
<dbReference type="Proteomes" id="UP000177996">
    <property type="component" value="Unassembled WGS sequence"/>
</dbReference>
<proteinExistence type="predicted"/>
<dbReference type="STRING" id="1798661.A3D65_02590"/>
<organism evidence="2 3">
    <name type="scientific">Candidatus Lloydbacteria bacterium RIFCSPHIGHO2_02_FULL_50_13</name>
    <dbReference type="NCBI Taxonomy" id="1798661"/>
    <lineage>
        <taxon>Bacteria</taxon>
        <taxon>Candidatus Lloydiibacteriota</taxon>
    </lineage>
</organism>
<evidence type="ECO:0000259" key="1">
    <source>
        <dbReference type="Pfam" id="PF13387"/>
    </source>
</evidence>
<accession>A0A1G2D3P9</accession>
<evidence type="ECO:0000313" key="2">
    <source>
        <dbReference type="EMBL" id="OGZ08219.1"/>
    </source>
</evidence>
<dbReference type="Pfam" id="PF13387">
    <property type="entry name" value="Lnb_N"/>
    <property type="match status" value="1"/>
</dbReference>
<name>A0A1G2D3P9_9BACT</name>
<dbReference type="EMBL" id="MHLL01000039">
    <property type="protein sequence ID" value="OGZ08219.1"/>
    <property type="molecule type" value="Genomic_DNA"/>
</dbReference>
<reference evidence="2 3" key="1">
    <citation type="journal article" date="2016" name="Nat. Commun.">
        <title>Thousands of microbial genomes shed light on interconnected biogeochemical processes in an aquifer system.</title>
        <authorList>
            <person name="Anantharaman K."/>
            <person name="Brown C.T."/>
            <person name="Hug L.A."/>
            <person name="Sharon I."/>
            <person name="Castelle C.J."/>
            <person name="Probst A.J."/>
            <person name="Thomas B.C."/>
            <person name="Singh A."/>
            <person name="Wilkins M.J."/>
            <person name="Karaoz U."/>
            <person name="Brodie E.L."/>
            <person name="Williams K.H."/>
            <person name="Hubbard S.S."/>
            <person name="Banfield J.F."/>
        </authorList>
    </citation>
    <scope>NUCLEOTIDE SEQUENCE [LARGE SCALE GENOMIC DNA]</scope>
</reference>
<gene>
    <name evidence="2" type="ORF">A3D65_02590</name>
</gene>
<feature type="domain" description="Lnb N-terminal periplasmic" evidence="1">
    <location>
        <begin position="75"/>
        <end position="229"/>
    </location>
</feature>
<sequence>MIAVIFRLFKVFLWLLIVFALVYAALSFVVRPSLERDWTLDQALLARAEISGNTAAIKDIRNIAYRTTSDYDVAYYDKTFDLEKLESVWFIVEPFSGHGAGAAHTFVSFGFEGGDYVAISVEIRKEKGESFSPLQGLLRRYEIVYVVADERDVIKLRSNYRKDEVFLYPVQTSKENMRRIFVSMLERANKLATEPEFYNTLTNTCTTNLVSHVNEIMPGRVPWSYKVLMPAYSDELAREIGLIDNTLSIEELRTKYRINDKAFTFADDPFFSQKIRE</sequence>
<comment type="caution">
    <text evidence="2">The sequence shown here is derived from an EMBL/GenBank/DDBJ whole genome shotgun (WGS) entry which is preliminary data.</text>
</comment>
<evidence type="ECO:0000313" key="3">
    <source>
        <dbReference type="Proteomes" id="UP000177996"/>
    </source>
</evidence>
<dbReference type="InterPro" id="IPR025178">
    <property type="entry name" value="Lnb_N"/>
</dbReference>
<dbReference type="AlphaFoldDB" id="A0A1G2D3P9"/>